<evidence type="ECO:0000313" key="2">
    <source>
        <dbReference type="Proteomes" id="UP001529514"/>
    </source>
</evidence>
<proteinExistence type="predicted"/>
<dbReference type="NCBIfam" id="NF033153">
    <property type="entry name" value="phage_ICD_like"/>
    <property type="match status" value="1"/>
</dbReference>
<sequence length="195" mass="21857">MTTCFTTQHIELFDSISESRHENSAHCLFTLSFNIGYIDPASAKSGVRIETLRIEKATYDAPSVFFYVTAPQHLPFKAVFAYTYSMVARSRQLSGWLVSFSTSSLNLVCVTAPIEIETSRGDSFEKEKEIATMATIPTPTHFKFVFLSIKRADLDSIPRRIEAIASDEHNARSALSRDFVLLFAGRLPVQGVRHV</sequence>
<dbReference type="Pfam" id="PF10554">
    <property type="entry name" value="Phage_ASH"/>
    <property type="match status" value="1"/>
</dbReference>
<dbReference type="EMBL" id="AP028978">
    <property type="protein sequence ID" value="BET97461.1"/>
    <property type="molecule type" value="Genomic_DNA"/>
</dbReference>
<name>A0ABM8JXP1_9GAMM</name>
<dbReference type="RefSeq" id="WP_374051137.1">
    <property type="nucleotide sequence ID" value="NZ_AP028978.1"/>
</dbReference>
<protein>
    <submittedName>
        <fullName evidence="1">Host cell division inhibitor Icd-like protein</fullName>
    </submittedName>
</protein>
<gene>
    <name evidence="1" type="ORF">TCT1_23820</name>
</gene>
<organism evidence="1 2">
    <name type="scientific">Xenorhabdus taiwanensis</name>
    <dbReference type="NCBI Taxonomy" id="3085177"/>
    <lineage>
        <taxon>Bacteria</taxon>
        <taxon>Pseudomonadati</taxon>
        <taxon>Pseudomonadota</taxon>
        <taxon>Gammaproteobacteria</taxon>
        <taxon>Enterobacterales</taxon>
        <taxon>Morganellaceae</taxon>
        <taxon>Xenorhabdus</taxon>
    </lineage>
</organism>
<keyword evidence="2" id="KW-1185">Reference proteome</keyword>
<evidence type="ECO:0000313" key="1">
    <source>
        <dbReference type="EMBL" id="BET97461.1"/>
    </source>
</evidence>
<dbReference type="Proteomes" id="UP001529514">
    <property type="component" value="Chromosome"/>
</dbReference>
<reference evidence="1 2" key="1">
    <citation type="submission" date="2023-10" db="EMBL/GenBank/DDBJ databases">
        <title>Xenorhabdus taiwanensis sp. nov., a symbiotic bacterium associated with the entomopathogenic nematode Steinernema taiwanensis.</title>
        <authorList>
            <person name="Tseng C.T."/>
            <person name="Shu H.Y."/>
            <person name="Chen M.H."/>
            <person name="Fang Y.J."/>
            <person name="Wu T.L."/>
            <person name="Lin Y.C."/>
            <person name="Huang C.J."/>
        </authorList>
    </citation>
    <scope>NUCLEOTIDE SEQUENCE [LARGE SCALE GENOMIC DNA]</scope>
    <source>
        <strain evidence="1 2">TCT-1</strain>
    </source>
</reference>
<dbReference type="InterPro" id="IPR018880">
    <property type="entry name" value="Phage_P4_Ash"/>
</dbReference>
<accession>A0ABM8JXP1</accession>